<dbReference type="AlphaFoldDB" id="A0A3S0RTJ7"/>
<evidence type="ECO:0000256" key="1">
    <source>
        <dbReference type="SAM" id="MobiDB-lite"/>
    </source>
</evidence>
<name>A0A3S0RTJ7_9BACI</name>
<gene>
    <name evidence="2" type="ORF">EK386_18155</name>
</gene>
<feature type="compositionally biased region" description="Polar residues" evidence="1">
    <location>
        <begin position="57"/>
        <end position="66"/>
    </location>
</feature>
<protein>
    <recommendedName>
        <fullName evidence="4">Replication and copy control-associated protein</fullName>
    </recommendedName>
</protein>
<sequence>MSNLLNNQTKKKLLDRGPKITPTQEFTLTDIEEKKVEPKGTTPSAKAKEKEKEKETVQVQKRTTPQNITSVRVSKATRNKLNALVQLGKAESVDVLIDILLDEYVEQNIGKTERKTYDIIVNVLQKKDR</sequence>
<dbReference type="InterPro" id="IPR035528">
    <property type="entry name" value="DUF5388"/>
</dbReference>
<evidence type="ECO:0008006" key="4">
    <source>
        <dbReference type="Google" id="ProtNLM"/>
    </source>
</evidence>
<evidence type="ECO:0000313" key="3">
    <source>
        <dbReference type="Proteomes" id="UP000287910"/>
    </source>
</evidence>
<organism evidence="2 3">
    <name type="scientific">Lysinibacillus antri</name>
    <dbReference type="NCBI Taxonomy" id="2498145"/>
    <lineage>
        <taxon>Bacteria</taxon>
        <taxon>Bacillati</taxon>
        <taxon>Bacillota</taxon>
        <taxon>Bacilli</taxon>
        <taxon>Bacillales</taxon>
        <taxon>Bacillaceae</taxon>
        <taxon>Lysinibacillus</taxon>
    </lineage>
</organism>
<reference evidence="2 3" key="1">
    <citation type="submission" date="2018-12" db="EMBL/GenBank/DDBJ databases">
        <title>Lysinibacillus antri sp. nov., isolated from a cave soil.</title>
        <authorList>
            <person name="Narsing Rao M.P."/>
            <person name="Zhang H."/>
            <person name="Dong Z.-Y."/>
            <person name="Niu X.-K."/>
            <person name="Zhang K."/>
            <person name="Fang B.-Z."/>
            <person name="Kang Y.-Q."/>
            <person name="Xiao M."/>
            <person name="Li W.-J."/>
        </authorList>
    </citation>
    <scope>NUCLEOTIDE SEQUENCE [LARGE SCALE GENOMIC DNA]</scope>
    <source>
        <strain evidence="2 3">SYSU K30002</strain>
    </source>
</reference>
<dbReference type="Proteomes" id="UP000287910">
    <property type="component" value="Unassembled WGS sequence"/>
</dbReference>
<comment type="caution">
    <text evidence="2">The sequence shown here is derived from an EMBL/GenBank/DDBJ whole genome shotgun (WGS) entry which is preliminary data.</text>
</comment>
<dbReference type="RefSeq" id="WP_126660595.1">
    <property type="nucleotide sequence ID" value="NZ_RYYR01000038.1"/>
</dbReference>
<dbReference type="EMBL" id="RYYR01000038">
    <property type="protein sequence ID" value="RUL47441.1"/>
    <property type="molecule type" value="Genomic_DNA"/>
</dbReference>
<dbReference type="Pfam" id="PF17363">
    <property type="entry name" value="DUF5388"/>
    <property type="match status" value="1"/>
</dbReference>
<accession>A0A3S0RTJ7</accession>
<evidence type="ECO:0000313" key="2">
    <source>
        <dbReference type="EMBL" id="RUL47441.1"/>
    </source>
</evidence>
<feature type="compositionally biased region" description="Basic and acidic residues" evidence="1">
    <location>
        <begin position="46"/>
        <end position="56"/>
    </location>
</feature>
<keyword evidence="3" id="KW-1185">Reference proteome</keyword>
<feature type="region of interest" description="Disordered" evidence="1">
    <location>
        <begin position="1"/>
        <end position="66"/>
    </location>
</feature>
<proteinExistence type="predicted"/>